<dbReference type="KEGG" id="vg:24606949"/>
<dbReference type="GeneID" id="24606949"/>
<dbReference type="EMBL" id="KM236245">
    <property type="protein sequence ID" value="AIW03207.1"/>
    <property type="molecule type" value="Genomic_DNA"/>
</dbReference>
<organism evidence="1 2">
    <name type="scientific">Bacillus phage Mater</name>
    <dbReference type="NCBI Taxonomy" id="1540090"/>
    <lineage>
        <taxon>Viruses</taxon>
        <taxon>Duplodnaviria</taxon>
        <taxon>Heunggongvirae</taxon>
        <taxon>Uroviricota</taxon>
        <taxon>Caudoviricetes</taxon>
        <taxon>Herelleviridae</taxon>
        <taxon>Bastillevirinae</taxon>
        <taxon>Matervirus</taxon>
        <taxon>Matervirus mater</taxon>
    </lineage>
</organism>
<dbReference type="Proteomes" id="UP000030206">
    <property type="component" value="Segment"/>
</dbReference>
<accession>A0A0A0RML4</accession>
<name>A0A0A0RML4_9CAUD</name>
<keyword evidence="2" id="KW-1185">Reference proteome</keyword>
<reference evidence="1 2" key="1">
    <citation type="submission" date="2014-07" db="EMBL/GenBank/DDBJ databases">
        <title>Complete Genome of Bacillus megaterium Myophage Mater.</title>
        <authorList>
            <person name="Lancaster J.C."/>
            <person name="Hodde M.K."/>
            <person name="Hernandez A.C."/>
            <person name="Everett G.F.K."/>
        </authorList>
    </citation>
    <scope>NUCLEOTIDE SEQUENCE [LARGE SCALE GENOMIC DNA]</scope>
</reference>
<protein>
    <submittedName>
        <fullName evidence="1">Uncharacterized protein</fullName>
    </submittedName>
</protein>
<evidence type="ECO:0000313" key="1">
    <source>
        <dbReference type="EMBL" id="AIW03207.1"/>
    </source>
</evidence>
<gene>
    <name evidence="1" type="ORF">CPT_Mater50</name>
</gene>
<proteinExistence type="predicted"/>
<evidence type="ECO:0000313" key="2">
    <source>
        <dbReference type="Proteomes" id="UP000030206"/>
    </source>
</evidence>
<sequence length="92" mass="10299">MSIAKGPSLTKVVKALEHLWVEHEADYMVFLVEGATPQPEIIINVRASFKAKVEYLERAYNEDLTLKAVPHIKITKVAFCTESALADTIKDL</sequence>
<dbReference type="RefSeq" id="YP_009151009.1">
    <property type="nucleotide sequence ID" value="NC_027366.1"/>
</dbReference>